<protein>
    <recommendedName>
        <fullName evidence="4">SGNH hydrolase-type esterase domain-containing protein</fullName>
    </recommendedName>
</protein>
<dbReference type="HOGENOM" id="CLU_254785_0_0_11"/>
<dbReference type="KEGG" id="cai:Caci_6408"/>
<dbReference type="InParanoid" id="C7PWI2"/>
<evidence type="ECO:0000313" key="2">
    <source>
        <dbReference type="EMBL" id="ACU75262.1"/>
    </source>
</evidence>
<dbReference type="InterPro" id="IPR002160">
    <property type="entry name" value="Prot_inh_Kunz-lg"/>
</dbReference>
<accession>C7PWI2</accession>
<dbReference type="STRING" id="479433.Caci_6408"/>
<dbReference type="PANTHER" id="PTHR43784">
    <property type="entry name" value="GDSL-LIKE LIPASE/ACYLHYDROLASE, PUTATIVE (AFU_ORTHOLOGUE AFUA_2G00820)-RELATED"/>
    <property type="match status" value="1"/>
</dbReference>
<dbReference type="InterPro" id="IPR053140">
    <property type="entry name" value="GDSL_Rv0518-like"/>
</dbReference>
<dbReference type="EMBL" id="CP001700">
    <property type="protein sequence ID" value="ACU75262.1"/>
    <property type="molecule type" value="Genomic_DNA"/>
</dbReference>
<evidence type="ECO:0000256" key="1">
    <source>
        <dbReference type="SAM" id="SignalP"/>
    </source>
</evidence>
<proteinExistence type="predicted"/>
<feature type="chain" id="PRO_5039228311" description="SGNH hydrolase-type esterase domain-containing protein" evidence="1">
    <location>
        <begin position="29"/>
        <end position="1375"/>
    </location>
</feature>
<name>C7PWI2_CATAD</name>
<dbReference type="RefSeq" id="WP_015794991.1">
    <property type="nucleotide sequence ID" value="NC_013131.1"/>
</dbReference>
<dbReference type="GO" id="GO:0004866">
    <property type="term" value="F:endopeptidase inhibitor activity"/>
    <property type="evidence" value="ECO:0007669"/>
    <property type="project" value="InterPro"/>
</dbReference>
<evidence type="ECO:0008006" key="4">
    <source>
        <dbReference type="Google" id="ProtNLM"/>
    </source>
</evidence>
<dbReference type="SUPFAM" id="SSF52266">
    <property type="entry name" value="SGNH hydrolase"/>
    <property type="match status" value="1"/>
</dbReference>
<organism evidence="2 3">
    <name type="scientific">Catenulispora acidiphila (strain DSM 44928 / JCM 14897 / NBRC 102108 / NRRL B-24433 / ID139908)</name>
    <dbReference type="NCBI Taxonomy" id="479433"/>
    <lineage>
        <taxon>Bacteria</taxon>
        <taxon>Bacillati</taxon>
        <taxon>Actinomycetota</taxon>
        <taxon>Actinomycetes</taxon>
        <taxon>Catenulisporales</taxon>
        <taxon>Catenulisporaceae</taxon>
        <taxon>Catenulispora</taxon>
    </lineage>
</organism>
<keyword evidence="1" id="KW-0732">Signal</keyword>
<sequence precursor="true">MPTGANRRRSIRPLLLAAVLALAWGSAAGPLARPAHAVTAPDSSTDPAAAIDPVSDQDLVADQAMAAASSQAAASGTPQAVTALFSPTEQVFANPGGDYTMTASQLPTQVLKAGSWVPTDATLAPDGSGGLAPKASYDALRLSGGGTTALAALTAQGMTLTMGWPSALPTPAVSGATATYPDVLPGVDLQVSADELGDVSDVLVVKDAAAAADPGLASIAFPVTAPGGTVSADADGNLTVAQADGQARYSAAAPRMWDSATGTDPIVSSPDGPGTAAATAAVGVAVGANGTLTVTPSQSMLTSAATAYPLYVSGPQWHAHWANGPEQAFDEVQQGCPGTSNFDSTTYDGDGLGTGDNTYWDCTGVERAYYRFGLPLSQLAGAQIISATLKTTVSFAASKGSNSDTLNVYSSCGIDGSTTWKHQPCRDTTANPNSPNPLATASFTTTNQHPGLGVGFNVASGLNAALAHHWGTWTLGVTNADESDGSDFVRLAKNPNISIEYDHAPRQPWGLTAIDGSANTACVTTAPYPWMGKTASVTPPKLSAYVGDVDGDQVQAGFHYWIEGTSTGGTVYSTVASGQLAQAPEPQSFVSALATGQTVDWQVRAYDGHAYGPWSPVCHYKIDKTAPDEPGVTSAYYPQLVSGQTPVAAGTPGTFTIQAGVGAATSMTFVYRLDAAPPAVNAPSNEKIAATKVAAGSGFVYSAAITMAAPSPGPHNLYVYSVDQAGNASGEYIYQFLANPDVHVTCADLSSCFNNTLTSTNANPAAGNADGGSASISATDLAAAGWPTAGGTVTVDGAPIKVPAYGNGAKDNALAKGQTIDLPAGTRGSALVILATGTEANAVTPDVDTASVPANVAAPILPGGAPMVARYDATHHVAVYPSGTVAYGTGPTSDYSVSVPDWAAGPAAAAVVTLPHTNTPSGQLARPVKLYAFAIPLSPDRTLSSVSLPDISGAVNENGQLTDTPAIHILGIGVRPVRGAGLPTGAAVGSAWTTAWSSPDEGVYSTAAGHWAAKQTIRTSLTPAVSGSGIRVRLSNEGNTTGLSIAGATLAQQAAAGSPTSSGTPVPLTFGGARAVQIPAGGQVWSDPLPATVTAGQPVLLSESIGATVTSVPGHTWSSGSTTTWLTAADGVDHSGDTAAAAFTATGTKTGHFTNVLAGLDVVTASAVPTVAVLGDNVVNPGGTGMKPVSGSPQLADAMRAAAGGASVVDAGLPDNHVVGDSTAAAGGPALLTRIDRDVLDETGIGTAVLDEGLVDVLGGARSTSTTNAYGVLQNLLTSFGVSAIYATPTPCGGYSACTSTVEAERQNLISYIGNSTYSVVSPYEADFSSAIGGTANPQALLAADDAGDHVNLTPAAYTTLAATVDAAWLKPNSR</sequence>
<dbReference type="PROSITE" id="PS00283">
    <property type="entry name" value="SOYBEAN_KUNITZ"/>
    <property type="match status" value="1"/>
</dbReference>
<dbReference type="Proteomes" id="UP000000851">
    <property type="component" value="Chromosome"/>
</dbReference>
<keyword evidence="3" id="KW-1185">Reference proteome</keyword>
<gene>
    <name evidence="2" type="ordered locus">Caci_6408</name>
</gene>
<dbReference type="eggNOG" id="COG2755">
    <property type="taxonomic scope" value="Bacteria"/>
</dbReference>
<reference evidence="2 3" key="1">
    <citation type="journal article" date="2009" name="Stand. Genomic Sci.">
        <title>Complete genome sequence of Catenulispora acidiphila type strain (ID 139908).</title>
        <authorList>
            <person name="Copeland A."/>
            <person name="Lapidus A."/>
            <person name="Glavina Del Rio T."/>
            <person name="Nolan M."/>
            <person name="Lucas S."/>
            <person name="Chen F."/>
            <person name="Tice H."/>
            <person name="Cheng J.F."/>
            <person name="Bruce D."/>
            <person name="Goodwin L."/>
            <person name="Pitluck S."/>
            <person name="Mikhailova N."/>
            <person name="Pati A."/>
            <person name="Ivanova N."/>
            <person name="Mavromatis K."/>
            <person name="Chen A."/>
            <person name="Palaniappan K."/>
            <person name="Chain P."/>
            <person name="Land M."/>
            <person name="Hauser L."/>
            <person name="Chang Y.J."/>
            <person name="Jeffries C.D."/>
            <person name="Chertkov O."/>
            <person name="Brettin T."/>
            <person name="Detter J.C."/>
            <person name="Han C."/>
            <person name="Ali Z."/>
            <person name="Tindall B.J."/>
            <person name="Goker M."/>
            <person name="Bristow J."/>
            <person name="Eisen J.A."/>
            <person name="Markowitz V."/>
            <person name="Hugenholtz P."/>
            <person name="Kyrpides N.C."/>
            <person name="Klenk H.P."/>
        </authorList>
    </citation>
    <scope>NUCLEOTIDE SEQUENCE [LARGE SCALE GENOMIC DNA]</scope>
    <source>
        <strain evidence="3">DSM 44928 / JCM 14897 / NBRC 102108 / NRRL B-24433 / ID139908</strain>
    </source>
</reference>
<dbReference type="OrthoDB" id="176279at2"/>
<evidence type="ECO:0000313" key="3">
    <source>
        <dbReference type="Proteomes" id="UP000000851"/>
    </source>
</evidence>
<feature type="signal peptide" evidence="1">
    <location>
        <begin position="1"/>
        <end position="28"/>
    </location>
</feature>
<dbReference type="PANTHER" id="PTHR43784:SF2">
    <property type="entry name" value="GDSL-LIKE LIPASE_ACYLHYDROLASE, PUTATIVE (AFU_ORTHOLOGUE AFUA_2G00820)-RELATED"/>
    <property type="match status" value="1"/>
</dbReference>